<proteinExistence type="predicted"/>
<protein>
    <recommendedName>
        <fullName evidence="3">GAF domain-containing protein</fullName>
    </recommendedName>
</protein>
<dbReference type="RefSeq" id="WP_162084770.1">
    <property type="nucleotide sequence ID" value="NZ_AP021881.1"/>
</dbReference>
<evidence type="ECO:0008006" key="3">
    <source>
        <dbReference type="Google" id="ProtNLM"/>
    </source>
</evidence>
<evidence type="ECO:0000313" key="2">
    <source>
        <dbReference type="Proteomes" id="UP000463939"/>
    </source>
</evidence>
<accession>A0A809S2M9</accession>
<keyword evidence="2" id="KW-1185">Reference proteome</keyword>
<sequence length="86" mass="9862">MLTSPSLAELENCIGLAFIWKNEHYTVVEIIDCPPTLIAQKCTKDQVMQNDVYGRAHREVRTTISIPIFNADTTQLHPEFSLIQFR</sequence>
<dbReference type="Proteomes" id="UP000463939">
    <property type="component" value="Chromosome"/>
</dbReference>
<evidence type="ECO:0000313" key="1">
    <source>
        <dbReference type="EMBL" id="BBP00928.1"/>
    </source>
</evidence>
<name>A0A809S2M9_9PROT</name>
<dbReference type="AlphaFoldDB" id="A0A809S2M9"/>
<reference evidence="2" key="1">
    <citation type="submission" date="2019-11" db="EMBL/GenBank/DDBJ databases">
        <title>Isolation and characterization of a novel species in the genus Sulfuriferula.</title>
        <authorList>
            <person name="Mochizuki J."/>
            <person name="Kojima H."/>
            <person name="Fukui M."/>
        </authorList>
    </citation>
    <scope>NUCLEOTIDE SEQUENCE [LARGE SCALE GENOMIC DNA]</scope>
    <source>
        <strain evidence="2">SGTM</strain>
    </source>
</reference>
<dbReference type="KEGG" id="sniv:SFSGTM_16360"/>
<organism evidence="1 2">
    <name type="scientific">Sulfuriferula nivalis</name>
    <dbReference type="NCBI Taxonomy" id="2675298"/>
    <lineage>
        <taxon>Bacteria</taxon>
        <taxon>Pseudomonadati</taxon>
        <taxon>Pseudomonadota</taxon>
        <taxon>Betaproteobacteria</taxon>
        <taxon>Nitrosomonadales</taxon>
        <taxon>Sulfuricellaceae</taxon>
        <taxon>Sulfuriferula</taxon>
    </lineage>
</organism>
<gene>
    <name evidence="1" type="ORF">SFSGTM_16360</name>
</gene>
<dbReference type="EMBL" id="AP021881">
    <property type="protein sequence ID" value="BBP00928.1"/>
    <property type="molecule type" value="Genomic_DNA"/>
</dbReference>